<gene>
    <name evidence="2" type="ORF">TKK_015200</name>
</gene>
<feature type="region of interest" description="Disordered" evidence="1">
    <location>
        <begin position="1"/>
        <end position="23"/>
    </location>
</feature>
<reference evidence="2 3" key="1">
    <citation type="journal article" date="2024" name="bioRxiv">
        <title>A reference genome for Trichogramma kaykai: A tiny desert-dwelling parasitoid wasp with competing sex-ratio distorters.</title>
        <authorList>
            <person name="Culotta J."/>
            <person name="Lindsey A.R."/>
        </authorList>
    </citation>
    <scope>NUCLEOTIDE SEQUENCE [LARGE SCALE GENOMIC DNA]</scope>
    <source>
        <strain evidence="2 3">KSX58</strain>
    </source>
</reference>
<evidence type="ECO:0000256" key="1">
    <source>
        <dbReference type="SAM" id="MobiDB-lite"/>
    </source>
</evidence>
<evidence type="ECO:0000313" key="3">
    <source>
        <dbReference type="Proteomes" id="UP001627154"/>
    </source>
</evidence>
<dbReference type="AlphaFoldDB" id="A0ABD2W9T8"/>
<organism evidence="2 3">
    <name type="scientific">Trichogramma kaykai</name>
    <dbReference type="NCBI Taxonomy" id="54128"/>
    <lineage>
        <taxon>Eukaryota</taxon>
        <taxon>Metazoa</taxon>
        <taxon>Ecdysozoa</taxon>
        <taxon>Arthropoda</taxon>
        <taxon>Hexapoda</taxon>
        <taxon>Insecta</taxon>
        <taxon>Pterygota</taxon>
        <taxon>Neoptera</taxon>
        <taxon>Endopterygota</taxon>
        <taxon>Hymenoptera</taxon>
        <taxon>Apocrita</taxon>
        <taxon>Proctotrupomorpha</taxon>
        <taxon>Chalcidoidea</taxon>
        <taxon>Trichogrammatidae</taxon>
        <taxon>Trichogramma</taxon>
    </lineage>
</organism>
<keyword evidence="3" id="KW-1185">Reference proteome</keyword>
<proteinExistence type="predicted"/>
<feature type="compositionally biased region" description="Basic and acidic residues" evidence="1">
    <location>
        <begin position="37"/>
        <end position="47"/>
    </location>
</feature>
<dbReference type="EMBL" id="JBJJXI010000122">
    <property type="protein sequence ID" value="KAL3389840.1"/>
    <property type="molecule type" value="Genomic_DNA"/>
</dbReference>
<protein>
    <submittedName>
        <fullName evidence="2">Uncharacterized protein</fullName>
    </submittedName>
</protein>
<comment type="caution">
    <text evidence="2">The sequence shown here is derived from an EMBL/GenBank/DDBJ whole genome shotgun (WGS) entry which is preliminary data.</text>
</comment>
<sequence>MDLLSNGESSPGMIPENRDRLVRGVLEEDYRRIDLERDIRIERDRGRQQNRNSSSHRDQVETHDFEQGHAFGATSTVRRVAFVNGSTAVSQNTTDREAQ</sequence>
<accession>A0ABD2W9T8</accession>
<feature type="region of interest" description="Disordered" evidence="1">
    <location>
        <begin position="37"/>
        <end position="74"/>
    </location>
</feature>
<name>A0ABD2W9T8_9HYME</name>
<feature type="compositionally biased region" description="Basic and acidic residues" evidence="1">
    <location>
        <begin position="55"/>
        <end position="67"/>
    </location>
</feature>
<evidence type="ECO:0000313" key="2">
    <source>
        <dbReference type="EMBL" id="KAL3389840.1"/>
    </source>
</evidence>
<dbReference type="Proteomes" id="UP001627154">
    <property type="component" value="Unassembled WGS sequence"/>
</dbReference>